<protein>
    <recommendedName>
        <fullName evidence="9">Bromo domain-containing protein</fullName>
    </recommendedName>
</protein>
<dbReference type="InterPro" id="IPR001487">
    <property type="entry name" value="Bromodomain"/>
</dbReference>
<keyword evidence="2" id="KW-0805">Transcription regulation</keyword>
<gene>
    <name evidence="10" type="ORF">CAPTEDRAFT_220552</name>
</gene>
<evidence type="ECO:0000256" key="4">
    <source>
        <dbReference type="ARBA" id="ARBA00023163"/>
    </source>
</evidence>
<keyword evidence="4" id="KW-0804">Transcription</keyword>
<keyword evidence="12" id="KW-1185">Reference proteome</keyword>
<dbReference type="Gene3D" id="1.20.920.10">
    <property type="entry name" value="Bromodomain-like"/>
    <property type="match status" value="1"/>
</dbReference>
<dbReference type="OrthoDB" id="21648at2759"/>
<evidence type="ECO:0000256" key="2">
    <source>
        <dbReference type="ARBA" id="ARBA00023015"/>
    </source>
</evidence>
<dbReference type="Pfam" id="PF00439">
    <property type="entry name" value="Bromodomain"/>
    <property type="match status" value="1"/>
</dbReference>
<dbReference type="EnsemblMetazoa" id="CapteT220552">
    <property type="protein sequence ID" value="CapteP220552"/>
    <property type="gene ID" value="CapteG220552"/>
</dbReference>
<evidence type="ECO:0000256" key="3">
    <source>
        <dbReference type="ARBA" id="ARBA00023117"/>
    </source>
</evidence>
<dbReference type="EMBL" id="KB311659">
    <property type="protein sequence ID" value="ELT88839.1"/>
    <property type="molecule type" value="Genomic_DNA"/>
</dbReference>
<name>R7T5X1_CAPTE</name>
<evidence type="ECO:0000256" key="7">
    <source>
        <dbReference type="SAM" id="Coils"/>
    </source>
</evidence>
<evidence type="ECO:0000313" key="12">
    <source>
        <dbReference type="Proteomes" id="UP000014760"/>
    </source>
</evidence>
<dbReference type="HOGENOM" id="CLU_020704_0_1_1"/>
<dbReference type="Pfam" id="PF12024">
    <property type="entry name" value="DUF3512"/>
    <property type="match status" value="1"/>
</dbReference>
<reference evidence="12" key="1">
    <citation type="submission" date="2012-12" db="EMBL/GenBank/DDBJ databases">
        <authorList>
            <person name="Hellsten U."/>
            <person name="Grimwood J."/>
            <person name="Chapman J.A."/>
            <person name="Shapiro H."/>
            <person name="Aerts A."/>
            <person name="Otillar R.P."/>
            <person name="Terry A.Y."/>
            <person name="Boore J.L."/>
            <person name="Simakov O."/>
            <person name="Marletaz F."/>
            <person name="Cho S.-J."/>
            <person name="Edsinger-Gonzales E."/>
            <person name="Havlak P."/>
            <person name="Kuo D.-H."/>
            <person name="Larsson T."/>
            <person name="Lv J."/>
            <person name="Arendt D."/>
            <person name="Savage R."/>
            <person name="Osoegawa K."/>
            <person name="de Jong P."/>
            <person name="Lindberg D.R."/>
            <person name="Seaver E.C."/>
            <person name="Weisblat D.A."/>
            <person name="Putnam N.H."/>
            <person name="Grigoriev I.V."/>
            <person name="Rokhsar D.S."/>
        </authorList>
    </citation>
    <scope>NUCLEOTIDE SEQUENCE</scope>
    <source>
        <strain evidence="12">I ESC-2004</strain>
    </source>
</reference>
<feature type="compositionally biased region" description="Basic residues" evidence="8">
    <location>
        <begin position="48"/>
        <end position="60"/>
    </location>
</feature>
<dbReference type="SMART" id="SM00297">
    <property type="entry name" value="BROMO"/>
    <property type="match status" value="1"/>
</dbReference>
<reference evidence="11" key="3">
    <citation type="submission" date="2015-06" db="UniProtKB">
        <authorList>
            <consortium name="EnsemblMetazoa"/>
        </authorList>
    </citation>
    <scope>IDENTIFICATION</scope>
</reference>
<keyword evidence="5" id="KW-0539">Nucleus</keyword>
<keyword evidence="3 6" id="KW-0103">Bromodomain</keyword>
<dbReference type="PROSITE" id="PS50014">
    <property type="entry name" value="BROMODOMAIN_2"/>
    <property type="match status" value="1"/>
</dbReference>
<organism evidence="10">
    <name type="scientific">Capitella teleta</name>
    <name type="common">Polychaete worm</name>
    <dbReference type="NCBI Taxonomy" id="283909"/>
    <lineage>
        <taxon>Eukaryota</taxon>
        <taxon>Metazoa</taxon>
        <taxon>Spiralia</taxon>
        <taxon>Lophotrochozoa</taxon>
        <taxon>Annelida</taxon>
        <taxon>Polychaeta</taxon>
        <taxon>Sedentaria</taxon>
        <taxon>Scolecida</taxon>
        <taxon>Capitellidae</taxon>
        <taxon>Capitella</taxon>
    </lineage>
</organism>
<dbReference type="InterPro" id="IPR036427">
    <property type="entry name" value="Bromodomain-like_sf"/>
</dbReference>
<feature type="compositionally biased region" description="Acidic residues" evidence="8">
    <location>
        <begin position="81"/>
        <end position="95"/>
    </location>
</feature>
<comment type="subcellular location">
    <subcellularLocation>
        <location evidence="1">Nucleus</location>
    </subcellularLocation>
</comment>
<reference evidence="10 12" key="2">
    <citation type="journal article" date="2013" name="Nature">
        <title>Insights into bilaterian evolution from three spiralian genomes.</title>
        <authorList>
            <person name="Simakov O."/>
            <person name="Marletaz F."/>
            <person name="Cho S.J."/>
            <person name="Edsinger-Gonzales E."/>
            <person name="Havlak P."/>
            <person name="Hellsten U."/>
            <person name="Kuo D.H."/>
            <person name="Larsson T."/>
            <person name="Lv J."/>
            <person name="Arendt D."/>
            <person name="Savage R."/>
            <person name="Osoegawa K."/>
            <person name="de Jong P."/>
            <person name="Grimwood J."/>
            <person name="Chapman J.A."/>
            <person name="Shapiro H."/>
            <person name="Aerts A."/>
            <person name="Otillar R.P."/>
            <person name="Terry A.Y."/>
            <person name="Boore J.L."/>
            <person name="Grigoriev I.V."/>
            <person name="Lindberg D.R."/>
            <person name="Seaver E.C."/>
            <person name="Weisblat D.A."/>
            <person name="Putnam N.H."/>
            <person name="Rokhsar D.S."/>
        </authorList>
    </citation>
    <scope>NUCLEOTIDE SEQUENCE</scope>
    <source>
        <strain evidence="10 12">I ESC-2004</strain>
    </source>
</reference>
<feature type="compositionally biased region" description="Basic and acidic residues" evidence="8">
    <location>
        <begin position="9"/>
        <end position="21"/>
    </location>
</feature>
<dbReference type="InterPro" id="IPR021900">
    <property type="entry name" value="DUF3512"/>
</dbReference>
<sequence>MGKKHKKTVKIEKDEPEEKPGIRLVLKVGGESIKQETSSPADSENERRHRHKKKKKKHRHEKEDEERKERHRSRRDKDQEGGTEDSDDSEDDDDIPPPKKVIVMSDDESSAAPRSRRERKPTIAEPTPLQQVIDHFHKLIERKDANGFFAFPVTDNIAPMYSRIISSPMDLSTMRTKIDAGEYETFPDYRADFKLMCENAMTYNLPDTVYYKGAQKLMAAGLKMMSKEKLLQLKRVLPCAANIADAELGIETPLEEVEAEALSDTHSALGEEEDIKKPAISQAYQAKPFSDEEIMEPEEIVAQVQEAARSAAESLTMRQPRSTIGFIRRRDDGSTSFTVLNPDNTGIISERERIVDLSSAKMAGKLSQGAPSLPSFKEDKRNLATPITYLQYGPFSSFAPVFDSSAANLSEEDSRLLNSTYGDEIGIQYAKSLEEYVVDCGESSLKMVDNLLDILTSGQHSKCARIMAEREKEAKRKQEEEARKKREQKEVERLANELKNPIDFDSLRSLSDLGINTSFLDNLEKQFSTEGVNVKLEETSSMLADLKDLQYERLAQQMPDNVPNLEPPTDKEVELADNVKQKLTDLVKQVRPGEVASLQSIRRALGVKVESSTDPMDNDLQNFLEQATTDSDAALQQGCDSPLMRHDQDIITIDDSS</sequence>
<evidence type="ECO:0000256" key="8">
    <source>
        <dbReference type="SAM" id="MobiDB-lite"/>
    </source>
</evidence>
<accession>R7T5X1</accession>
<proteinExistence type="predicted"/>
<dbReference type="GO" id="GO:0006357">
    <property type="term" value="P:regulation of transcription by RNA polymerase II"/>
    <property type="evidence" value="ECO:0007669"/>
    <property type="project" value="TreeGrafter"/>
</dbReference>
<dbReference type="PANTHER" id="PTHR22881:SF27">
    <property type="entry name" value="BROMODOMAIN CONTAINING 7_9"/>
    <property type="match status" value="1"/>
</dbReference>
<dbReference type="InterPro" id="IPR051831">
    <property type="entry name" value="Bromodomain_contain_prot"/>
</dbReference>
<dbReference type="STRING" id="283909.R7T5X1"/>
<dbReference type="Proteomes" id="UP000014760">
    <property type="component" value="Unassembled WGS sequence"/>
</dbReference>
<evidence type="ECO:0000256" key="5">
    <source>
        <dbReference type="ARBA" id="ARBA00023242"/>
    </source>
</evidence>
<dbReference type="AlphaFoldDB" id="R7T5X1"/>
<feature type="region of interest" description="Disordered" evidence="8">
    <location>
        <begin position="1"/>
        <end position="126"/>
    </location>
</feature>
<evidence type="ECO:0000313" key="11">
    <source>
        <dbReference type="EnsemblMetazoa" id="CapteP220552"/>
    </source>
</evidence>
<evidence type="ECO:0000313" key="10">
    <source>
        <dbReference type="EMBL" id="ELT88839.1"/>
    </source>
</evidence>
<dbReference type="PANTHER" id="PTHR22881">
    <property type="entry name" value="BROMODOMAIN CONTAINING PROTEIN"/>
    <property type="match status" value="1"/>
</dbReference>
<dbReference type="SUPFAM" id="SSF47370">
    <property type="entry name" value="Bromodomain"/>
    <property type="match status" value="1"/>
</dbReference>
<feature type="domain" description="Bromo" evidence="9">
    <location>
        <begin position="141"/>
        <end position="211"/>
    </location>
</feature>
<dbReference type="FunCoup" id="R7T5X1">
    <property type="interactions" value="2144"/>
</dbReference>
<evidence type="ECO:0000256" key="1">
    <source>
        <dbReference type="ARBA" id="ARBA00004123"/>
    </source>
</evidence>
<dbReference type="PRINTS" id="PR00503">
    <property type="entry name" value="BROMODOMAIN"/>
</dbReference>
<evidence type="ECO:0000259" key="9">
    <source>
        <dbReference type="PROSITE" id="PS50014"/>
    </source>
</evidence>
<dbReference type="OMA" id="HQGHRER"/>
<keyword evidence="7" id="KW-0175">Coiled coil</keyword>
<feature type="coiled-coil region" evidence="7">
    <location>
        <begin position="463"/>
        <end position="497"/>
    </location>
</feature>
<dbReference type="EMBL" id="AMQN01003354">
    <property type="status" value="NOT_ANNOTATED_CDS"/>
    <property type="molecule type" value="Genomic_DNA"/>
</dbReference>
<dbReference type="GO" id="GO:0005634">
    <property type="term" value="C:nucleus"/>
    <property type="evidence" value="ECO:0007669"/>
    <property type="project" value="UniProtKB-SubCell"/>
</dbReference>
<evidence type="ECO:0000256" key="6">
    <source>
        <dbReference type="PROSITE-ProRule" id="PRU00035"/>
    </source>
</evidence>